<dbReference type="Gene3D" id="3.90.470.10">
    <property type="entry name" value="Ribosomal protein L22/L17"/>
    <property type="match status" value="1"/>
</dbReference>
<comment type="caution">
    <text evidence="11">The sequence shown here is derived from an EMBL/GenBank/DDBJ whole genome shotgun (WGS) entry which is preliminary data.</text>
</comment>
<dbReference type="GO" id="GO:0006412">
    <property type="term" value="P:translation"/>
    <property type="evidence" value="ECO:0007669"/>
    <property type="project" value="UniProtKB-UniRule"/>
</dbReference>
<evidence type="ECO:0000313" key="11">
    <source>
        <dbReference type="EMBL" id="KPK71787.1"/>
    </source>
</evidence>
<reference evidence="11 12" key="1">
    <citation type="journal article" date="2015" name="Microbiome">
        <title>Genomic resolution of linkages in carbon, nitrogen, and sulfur cycling among widespread estuary sediment bacteria.</title>
        <authorList>
            <person name="Baker B.J."/>
            <person name="Lazar C.S."/>
            <person name="Teske A.P."/>
            <person name="Dick G.J."/>
        </authorList>
    </citation>
    <scope>NUCLEOTIDE SEQUENCE [LARGE SCALE GENOMIC DNA]</scope>
    <source>
        <strain evidence="11">SM23_60</strain>
    </source>
</reference>
<evidence type="ECO:0000313" key="12">
    <source>
        <dbReference type="Proteomes" id="UP000051096"/>
    </source>
</evidence>
<keyword evidence="3 7" id="KW-0694">RNA-binding</keyword>
<accession>A0A0S8GHR5</accession>
<organism evidence="11 12">
    <name type="scientific">candidate division WOR_3 bacterium SM23_60</name>
    <dbReference type="NCBI Taxonomy" id="1703780"/>
    <lineage>
        <taxon>Bacteria</taxon>
        <taxon>Bacteria division WOR-3</taxon>
    </lineage>
</organism>
<comment type="function">
    <text evidence="7">The globular domain of the protein is located near the polypeptide exit tunnel on the outside of the subunit, while an extended beta-hairpin is found that lines the wall of the exit tunnel in the center of the 70S ribosome.</text>
</comment>
<dbReference type="InterPro" id="IPR036394">
    <property type="entry name" value="Ribosomal_uL22_sf"/>
</dbReference>
<gene>
    <name evidence="7" type="primary">rplV</name>
    <name evidence="11" type="ORF">AMJ87_06565</name>
</gene>
<sequence>MMVRAVKRFERMSPRKVKRMLDVIRGKGIVEARAILQFHHSRSKLPVLKTLNSAVANLKDRIGTVRVDDNDLFVKEAKVDPGPTMKRWRPGFRGTADMIKRRTCHITVVVDSYKPIEKKKGA</sequence>
<evidence type="ECO:0000256" key="3">
    <source>
        <dbReference type="ARBA" id="ARBA00022884"/>
    </source>
</evidence>
<dbReference type="InterPro" id="IPR005727">
    <property type="entry name" value="Ribosomal_uL22_bac/chlpt-type"/>
</dbReference>
<keyword evidence="2 7" id="KW-0699">rRNA-binding</keyword>
<dbReference type="GO" id="GO:0022625">
    <property type="term" value="C:cytosolic large ribosomal subunit"/>
    <property type="evidence" value="ECO:0007669"/>
    <property type="project" value="TreeGrafter"/>
</dbReference>
<evidence type="ECO:0000256" key="5">
    <source>
        <dbReference type="ARBA" id="ARBA00023274"/>
    </source>
</evidence>
<evidence type="ECO:0000256" key="7">
    <source>
        <dbReference type="HAMAP-Rule" id="MF_01331"/>
    </source>
</evidence>
<dbReference type="EMBL" id="LJUO01000053">
    <property type="protein sequence ID" value="KPK71787.1"/>
    <property type="molecule type" value="Genomic_DNA"/>
</dbReference>
<dbReference type="PANTHER" id="PTHR13501">
    <property type="entry name" value="CHLOROPLAST 50S RIBOSOMAL PROTEIN L22-RELATED"/>
    <property type="match status" value="1"/>
</dbReference>
<comment type="function">
    <text evidence="7 10">This protein binds specifically to 23S rRNA; its binding is stimulated by other ribosomal proteins, e.g., L4, L17, and L20. It is important during the early stages of 50S assembly. It makes multiple contacts with different domains of the 23S rRNA in the assembled 50S subunit and ribosome.</text>
</comment>
<dbReference type="GO" id="GO:0019843">
    <property type="term" value="F:rRNA binding"/>
    <property type="evidence" value="ECO:0007669"/>
    <property type="project" value="UniProtKB-UniRule"/>
</dbReference>
<evidence type="ECO:0000256" key="8">
    <source>
        <dbReference type="RuleBase" id="RU004005"/>
    </source>
</evidence>
<dbReference type="AlphaFoldDB" id="A0A0S8GHR5"/>
<evidence type="ECO:0000256" key="10">
    <source>
        <dbReference type="RuleBase" id="RU004008"/>
    </source>
</evidence>
<protein>
    <recommendedName>
        <fullName evidence="6 7">Large ribosomal subunit protein uL22</fullName>
    </recommendedName>
</protein>
<evidence type="ECO:0000256" key="6">
    <source>
        <dbReference type="ARBA" id="ARBA00035207"/>
    </source>
</evidence>
<dbReference type="PANTHER" id="PTHR13501:SF8">
    <property type="entry name" value="LARGE RIBOSOMAL SUBUNIT PROTEIN UL22M"/>
    <property type="match status" value="1"/>
</dbReference>
<dbReference type="GO" id="GO:0003735">
    <property type="term" value="F:structural constituent of ribosome"/>
    <property type="evidence" value="ECO:0007669"/>
    <property type="project" value="InterPro"/>
</dbReference>
<dbReference type="CDD" id="cd00336">
    <property type="entry name" value="Ribosomal_L22"/>
    <property type="match status" value="1"/>
</dbReference>
<evidence type="ECO:0000256" key="4">
    <source>
        <dbReference type="ARBA" id="ARBA00022980"/>
    </source>
</evidence>
<dbReference type="Proteomes" id="UP000051096">
    <property type="component" value="Unassembled WGS sequence"/>
</dbReference>
<evidence type="ECO:0000256" key="1">
    <source>
        <dbReference type="ARBA" id="ARBA00009451"/>
    </source>
</evidence>
<dbReference type="HAMAP" id="MF_01331_B">
    <property type="entry name" value="Ribosomal_uL22_B"/>
    <property type="match status" value="1"/>
</dbReference>
<dbReference type="Pfam" id="PF00237">
    <property type="entry name" value="Ribosomal_L22"/>
    <property type="match status" value="1"/>
</dbReference>
<comment type="similarity">
    <text evidence="1 7 8">Belongs to the universal ribosomal protein uL22 family.</text>
</comment>
<dbReference type="SUPFAM" id="SSF54843">
    <property type="entry name" value="Ribosomal protein L22"/>
    <property type="match status" value="1"/>
</dbReference>
<evidence type="ECO:0000256" key="9">
    <source>
        <dbReference type="RuleBase" id="RU004006"/>
    </source>
</evidence>
<keyword evidence="5 7" id="KW-0687">Ribonucleoprotein</keyword>
<name>A0A0S8GHR5_UNCW3</name>
<dbReference type="InterPro" id="IPR001063">
    <property type="entry name" value="Ribosomal_uL22"/>
</dbReference>
<dbReference type="PATRIC" id="fig|1703780.3.peg.2891"/>
<keyword evidence="4 7" id="KW-0689">Ribosomal protein</keyword>
<proteinExistence type="inferred from homology"/>
<dbReference type="InterPro" id="IPR047867">
    <property type="entry name" value="Ribosomal_uL22_bac/org-type"/>
</dbReference>
<evidence type="ECO:0000256" key="2">
    <source>
        <dbReference type="ARBA" id="ARBA00022730"/>
    </source>
</evidence>
<dbReference type="NCBIfam" id="TIGR01044">
    <property type="entry name" value="rplV_bact"/>
    <property type="match status" value="1"/>
</dbReference>
<comment type="subunit">
    <text evidence="7 9">Part of the 50S ribosomal subunit.</text>
</comment>